<comment type="similarity">
    <text evidence="2">Belongs to the 'GDXG' lipolytic enzyme family.</text>
</comment>
<keyword evidence="3 4" id="KW-0378">Hydrolase</keyword>
<dbReference type="PANTHER" id="PTHR11559">
    <property type="entry name" value="CARBOXYLESTERASE"/>
    <property type="match status" value="1"/>
</dbReference>
<dbReference type="GO" id="GO:0016787">
    <property type="term" value="F:hydrolase activity"/>
    <property type="evidence" value="ECO:0007669"/>
    <property type="project" value="UniProtKB-KW"/>
</dbReference>
<comment type="caution">
    <text evidence="6">The sequence shown here is derived from an EMBL/GenBank/DDBJ whole genome shotgun (WGS) entry which is preliminary data.</text>
</comment>
<dbReference type="InterPro" id="IPR029058">
    <property type="entry name" value="AB_hydrolase_fold"/>
</dbReference>
<dbReference type="InterPro" id="IPR002168">
    <property type="entry name" value="Lipase_GDXG_HIS_AS"/>
</dbReference>
<dbReference type="EMBL" id="QGMG01000552">
    <property type="protein sequence ID" value="TVY52772.1"/>
    <property type="molecule type" value="Genomic_DNA"/>
</dbReference>
<protein>
    <recommendedName>
        <fullName evidence="4">Carboxylic ester hydrolase</fullName>
        <ecNumber evidence="4">3.1.1.-</ecNumber>
    </recommendedName>
</protein>
<dbReference type="OrthoDB" id="6846267at2759"/>
<evidence type="ECO:0000256" key="2">
    <source>
        <dbReference type="ARBA" id="ARBA00010515"/>
    </source>
</evidence>
<dbReference type="Gene3D" id="3.40.50.1820">
    <property type="entry name" value="alpha/beta hydrolase"/>
    <property type="match status" value="1"/>
</dbReference>
<dbReference type="InterPro" id="IPR019826">
    <property type="entry name" value="Carboxylesterase_B_AS"/>
</dbReference>
<dbReference type="AlphaFoldDB" id="A0A7D8Z050"/>
<organism evidence="6 7">
    <name type="scientific">Lachnellula cervina</name>
    <dbReference type="NCBI Taxonomy" id="1316786"/>
    <lineage>
        <taxon>Eukaryota</taxon>
        <taxon>Fungi</taxon>
        <taxon>Dikarya</taxon>
        <taxon>Ascomycota</taxon>
        <taxon>Pezizomycotina</taxon>
        <taxon>Leotiomycetes</taxon>
        <taxon>Helotiales</taxon>
        <taxon>Lachnaceae</taxon>
        <taxon>Lachnellula</taxon>
    </lineage>
</organism>
<name>A0A7D8Z050_9HELO</name>
<evidence type="ECO:0000256" key="3">
    <source>
        <dbReference type="ARBA" id="ARBA00022801"/>
    </source>
</evidence>
<dbReference type="PROSITE" id="PS01173">
    <property type="entry name" value="LIPASE_GDXG_HIS"/>
    <property type="match status" value="1"/>
</dbReference>
<evidence type="ECO:0000256" key="4">
    <source>
        <dbReference type="RuleBase" id="RU361235"/>
    </source>
</evidence>
<gene>
    <name evidence="6" type="primary">LIP3_2</name>
    <name evidence="6" type="ORF">LCER1_G008120</name>
</gene>
<dbReference type="Proteomes" id="UP000481288">
    <property type="component" value="Unassembled WGS sequence"/>
</dbReference>
<feature type="domain" description="Carboxylesterase type B" evidence="5">
    <location>
        <begin position="19"/>
        <end position="518"/>
    </location>
</feature>
<sequence>MLSDEIPVVGNVELDVPSLGKIKGLSYDDQTCQYLGIQYGEVPGRFRRPNPPAHWKDGCYDGTKLGPYCPQPPRDFYPIPAAARPWLEMPGTDEFNCLNLNISVPHMPKSNLELLPVMVFLHGGAFAYATGSAPIYDGRILATTAATDLARPTIIITLNYRLGVYGFLAGRDIEAYNKEHGESGVGNYGIWDQALALQWIQKHISGFGGDPQRVTLFGQSAGGVSVSSHLLRGEPLFSSAIIQSGLLRLCGVMSIDEYQICYEKMLLALGISLDLTPAERVKQILAADVEKVTAAMVPTFVIPVITMSLCDDGVLIPGPMPTAGEYEKFSIPRWCPNVMMGDCKNECIIWNKSWDTMSPAPMPKSADLSTPTASGLLQKMNTFLGPEKAKAVAEIYKITPTMSDQDTFNAIERFTTHGMYSIPHYFAEHSSPNVYAWHFDVPSPYDNAWGGMAHHSFDNVLIWGVLKHTLPEAHQRISELMQEKWVKFAHGEAPWQRFGEEKKWMVFKEHGAQMMSKEEDVGRGYEEWDRLHELGLVADFADLSDEICLRRKDVLTLDSQAVLKRAIDSSSADKHLGWGVL</sequence>
<evidence type="ECO:0000313" key="6">
    <source>
        <dbReference type="EMBL" id="TVY52772.1"/>
    </source>
</evidence>
<dbReference type="PROSITE" id="PS00122">
    <property type="entry name" value="CARBOXYLESTERASE_B_1"/>
    <property type="match status" value="1"/>
</dbReference>
<evidence type="ECO:0000256" key="1">
    <source>
        <dbReference type="ARBA" id="ARBA00005964"/>
    </source>
</evidence>
<dbReference type="SUPFAM" id="SSF53474">
    <property type="entry name" value="alpha/beta-Hydrolases"/>
    <property type="match status" value="1"/>
</dbReference>
<dbReference type="InterPro" id="IPR050309">
    <property type="entry name" value="Type-B_Carboxylest/Lipase"/>
</dbReference>
<reference evidence="6 7" key="1">
    <citation type="submission" date="2018-05" db="EMBL/GenBank/DDBJ databases">
        <title>Whole genome sequencing for identification of molecular markers to develop diagnostic detection tools for the regulated plant pathogen Lachnellula willkommii.</title>
        <authorList>
            <person name="Giroux E."/>
            <person name="Bilodeau G."/>
        </authorList>
    </citation>
    <scope>NUCLEOTIDE SEQUENCE [LARGE SCALE GENOMIC DNA]</scope>
    <source>
        <strain evidence="6 7">CBS 625.97</strain>
    </source>
</reference>
<keyword evidence="7" id="KW-1185">Reference proteome</keyword>
<comment type="similarity">
    <text evidence="1 4">Belongs to the type-B carboxylesterase/lipase family.</text>
</comment>
<dbReference type="InterPro" id="IPR002018">
    <property type="entry name" value="CarbesteraseB"/>
</dbReference>
<proteinExistence type="inferred from homology"/>
<dbReference type="EC" id="3.1.1.-" evidence="4"/>
<evidence type="ECO:0000259" key="5">
    <source>
        <dbReference type="Pfam" id="PF00135"/>
    </source>
</evidence>
<accession>A0A7D8Z050</accession>
<evidence type="ECO:0000313" key="7">
    <source>
        <dbReference type="Proteomes" id="UP000481288"/>
    </source>
</evidence>
<dbReference type="Pfam" id="PF00135">
    <property type="entry name" value="COesterase"/>
    <property type="match status" value="1"/>
</dbReference>